<gene>
    <name evidence="2" type="ORF">BVRB_3g055880</name>
</gene>
<reference evidence="2 3" key="1">
    <citation type="journal article" date="2014" name="Nature">
        <title>The genome of the recently domesticated crop plant sugar beet (Beta vulgaris).</title>
        <authorList>
            <person name="Dohm J.C."/>
            <person name="Minoche A.E."/>
            <person name="Holtgrawe D."/>
            <person name="Capella-Gutierrez S."/>
            <person name="Zakrzewski F."/>
            <person name="Tafer H."/>
            <person name="Rupp O."/>
            <person name="Sorensen T.R."/>
            <person name="Stracke R."/>
            <person name="Reinhardt R."/>
            <person name="Goesmann A."/>
            <person name="Kraft T."/>
            <person name="Schulz B."/>
            <person name="Stadler P.F."/>
            <person name="Schmidt T."/>
            <person name="Gabaldon T."/>
            <person name="Lehrach H."/>
            <person name="Weisshaar B."/>
            <person name="Himmelbauer H."/>
        </authorList>
    </citation>
    <scope>NUCLEOTIDE SEQUENCE [LARGE SCALE GENOMIC DNA]</scope>
    <source>
        <tissue evidence="2">Taproot</tissue>
    </source>
</reference>
<protein>
    <submittedName>
        <fullName evidence="2">Uncharacterized protein</fullName>
    </submittedName>
</protein>
<evidence type="ECO:0000313" key="2">
    <source>
        <dbReference type="EMBL" id="KMT15901.1"/>
    </source>
</evidence>
<name>A0A0J8FJ36_BETVV</name>
<keyword evidence="1" id="KW-0472">Membrane</keyword>
<dbReference type="EMBL" id="KQ090058">
    <property type="protein sequence ID" value="KMT15901.1"/>
    <property type="molecule type" value="Genomic_DNA"/>
</dbReference>
<organism evidence="2 3">
    <name type="scientific">Beta vulgaris subsp. vulgaris</name>
    <name type="common">Beet</name>
    <dbReference type="NCBI Taxonomy" id="3555"/>
    <lineage>
        <taxon>Eukaryota</taxon>
        <taxon>Viridiplantae</taxon>
        <taxon>Streptophyta</taxon>
        <taxon>Embryophyta</taxon>
        <taxon>Tracheophyta</taxon>
        <taxon>Spermatophyta</taxon>
        <taxon>Magnoliopsida</taxon>
        <taxon>eudicotyledons</taxon>
        <taxon>Gunneridae</taxon>
        <taxon>Pentapetalae</taxon>
        <taxon>Caryophyllales</taxon>
        <taxon>Chenopodiaceae</taxon>
        <taxon>Betoideae</taxon>
        <taxon>Beta</taxon>
    </lineage>
</organism>
<dbReference type="Gramene" id="KMT15901">
    <property type="protein sequence ID" value="KMT15901"/>
    <property type="gene ID" value="BVRB_3g055880"/>
</dbReference>
<proteinExistence type="predicted"/>
<dbReference type="Proteomes" id="UP000035740">
    <property type="component" value="Chromosome 3"/>
</dbReference>
<dbReference type="AlphaFoldDB" id="A0A0J8FJ36"/>
<feature type="transmembrane region" description="Helical" evidence="1">
    <location>
        <begin position="35"/>
        <end position="57"/>
    </location>
</feature>
<evidence type="ECO:0000313" key="3">
    <source>
        <dbReference type="Proteomes" id="UP000035740"/>
    </source>
</evidence>
<accession>A0A0J8FJ36</accession>
<keyword evidence="1" id="KW-0812">Transmembrane</keyword>
<evidence type="ECO:0000256" key="1">
    <source>
        <dbReference type="SAM" id="Phobius"/>
    </source>
</evidence>
<keyword evidence="3" id="KW-1185">Reference proteome</keyword>
<keyword evidence="1" id="KW-1133">Transmembrane helix</keyword>
<sequence>MVHIHVYRCQSCSFCHVMFWLHRSFNKTGCCLSTYAVFIILLILLELGCAVPPLYYLTKTRTMKSPLTKLETLI</sequence>